<dbReference type="Proteomes" id="UP001153332">
    <property type="component" value="Unassembled WGS sequence"/>
</dbReference>
<evidence type="ECO:0000313" key="2">
    <source>
        <dbReference type="Proteomes" id="UP001153332"/>
    </source>
</evidence>
<dbReference type="EMBL" id="JAPUUL010000444">
    <property type="protein sequence ID" value="KAJ8130691.1"/>
    <property type="molecule type" value="Genomic_DNA"/>
</dbReference>
<sequence>MHVFKLKCCERANERLSFEEFEARLPETKKRNVTVKFAFSEPRHRNAQVDGEIENERRWLTMLQGSKNIIKTLDHEADGPKISRPALVSGHSIVVTDPCPSSRTRDIVEFDGANFRTVFRACAGFSYPPLENGDRETIPADGVKESFTTIYATRMV</sequence>
<proteinExistence type="predicted"/>
<name>A0ACC2JT83_9PEZI</name>
<evidence type="ECO:0000313" key="1">
    <source>
        <dbReference type="EMBL" id="KAJ8130691.1"/>
    </source>
</evidence>
<gene>
    <name evidence="1" type="ORF">O1611_g2939</name>
</gene>
<organism evidence="1 2">
    <name type="scientific">Lasiodiplodia mahajangana</name>
    <dbReference type="NCBI Taxonomy" id="1108764"/>
    <lineage>
        <taxon>Eukaryota</taxon>
        <taxon>Fungi</taxon>
        <taxon>Dikarya</taxon>
        <taxon>Ascomycota</taxon>
        <taxon>Pezizomycotina</taxon>
        <taxon>Dothideomycetes</taxon>
        <taxon>Dothideomycetes incertae sedis</taxon>
        <taxon>Botryosphaeriales</taxon>
        <taxon>Botryosphaeriaceae</taxon>
        <taxon>Lasiodiplodia</taxon>
    </lineage>
</organism>
<keyword evidence="2" id="KW-1185">Reference proteome</keyword>
<accession>A0ACC2JT83</accession>
<comment type="caution">
    <text evidence="1">The sequence shown here is derived from an EMBL/GenBank/DDBJ whole genome shotgun (WGS) entry which is preliminary data.</text>
</comment>
<reference evidence="1" key="1">
    <citation type="submission" date="2022-12" db="EMBL/GenBank/DDBJ databases">
        <title>Genome Sequence of Lasiodiplodia mahajangana.</title>
        <authorList>
            <person name="Buettner E."/>
        </authorList>
    </citation>
    <scope>NUCLEOTIDE SEQUENCE</scope>
    <source>
        <strain evidence="1">VT137</strain>
    </source>
</reference>
<protein>
    <submittedName>
        <fullName evidence="1">Uncharacterized protein</fullName>
    </submittedName>
</protein>